<gene>
    <name evidence="2" type="ORF">OE647_14810</name>
</gene>
<organism evidence="2 3">
    <name type="scientific">Albidovulum sediminicola</name>
    <dbReference type="NCBI Taxonomy" id="2984331"/>
    <lineage>
        <taxon>Bacteria</taxon>
        <taxon>Pseudomonadati</taxon>
        <taxon>Pseudomonadota</taxon>
        <taxon>Alphaproteobacteria</taxon>
        <taxon>Rhodobacterales</taxon>
        <taxon>Paracoccaceae</taxon>
        <taxon>Albidovulum</taxon>
    </lineage>
</organism>
<accession>A0ABT2Z4I1</accession>
<feature type="signal peptide" evidence="1">
    <location>
        <begin position="1"/>
        <end position="19"/>
    </location>
</feature>
<dbReference type="Proteomes" id="UP001652503">
    <property type="component" value="Unassembled WGS sequence"/>
</dbReference>
<keyword evidence="1" id="KW-0732">Signal</keyword>
<sequence length="119" mass="12856">MTRITLPLLIALAAGPATADTAEVLAAHATRTGEGWSISVTLAHHDTGWDHYANAWQIESADGQVLGTRLLSHPHVEEQPFTRSLAGVAIPAGLDHVLIRVRCNLDGWSPRLVRLDLPK</sequence>
<keyword evidence="3" id="KW-1185">Reference proteome</keyword>
<dbReference type="EMBL" id="JAOWLA010000014">
    <property type="protein sequence ID" value="MCV2865991.1"/>
    <property type="molecule type" value="Genomic_DNA"/>
</dbReference>
<evidence type="ECO:0000256" key="1">
    <source>
        <dbReference type="SAM" id="SignalP"/>
    </source>
</evidence>
<evidence type="ECO:0000313" key="2">
    <source>
        <dbReference type="EMBL" id="MCV2865991.1"/>
    </source>
</evidence>
<name>A0ABT2Z4I1_9RHOB</name>
<proteinExistence type="predicted"/>
<dbReference type="RefSeq" id="WP_263722519.1">
    <property type="nucleotide sequence ID" value="NZ_JAOWLA010000014.1"/>
</dbReference>
<reference evidence="2 3" key="1">
    <citation type="submission" date="2022-10" db="EMBL/GenBank/DDBJ databases">
        <title>Defluviimonas sp. nov., isolated from ocean surface water.</title>
        <authorList>
            <person name="He W."/>
            <person name="Wang L."/>
            <person name="Zhang D.-F."/>
        </authorList>
    </citation>
    <scope>NUCLEOTIDE SEQUENCE [LARGE SCALE GENOMIC DNA]</scope>
    <source>
        <strain evidence="2 3">WL0075</strain>
    </source>
</reference>
<protein>
    <submittedName>
        <fullName evidence="2">Uncharacterized protein</fullName>
    </submittedName>
</protein>
<evidence type="ECO:0000313" key="3">
    <source>
        <dbReference type="Proteomes" id="UP001652503"/>
    </source>
</evidence>
<feature type="chain" id="PRO_5045996307" evidence="1">
    <location>
        <begin position="20"/>
        <end position="119"/>
    </location>
</feature>
<comment type="caution">
    <text evidence="2">The sequence shown here is derived from an EMBL/GenBank/DDBJ whole genome shotgun (WGS) entry which is preliminary data.</text>
</comment>